<evidence type="ECO:0000313" key="1">
    <source>
        <dbReference type="EMBL" id="BCN30326.1"/>
    </source>
</evidence>
<organism evidence="1 2">
    <name type="scientific">Anaeromicropila herbilytica</name>
    <dbReference type="NCBI Taxonomy" id="2785025"/>
    <lineage>
        <taxon>Bacteria</taxon>
        <taxon>Bacillati</taxon>
        <taxon>Bacillota</taxon>
        <taxon>Clostridia</taxon>
        <taxon>Lachnospirales</taxon>
        <taxon>Lachnospiraceae</taxon>
        <taxon>Anaeromicropila</taxon>
    </lineage>
</organism>
<dbReference type="AlphaFoldDB" id="A0A7R7EK38"/>
<reference evidence="1 2" key="1">
    <citation type="submission" date="2020-11" db="EMBL/GenBank/DDBJ databases">
        <title>Draft genome sequencing of a Lachnospiraceae strain isolated from anoxic soil subjected to BSD treatment.</title>
        <authorList>
            <person name="Uek A."/>
            <person name="Tonouchi A."/>
        </authorList>
    </citation>
    <scope>NUCLEOTIDE SEQUENCE [LARGE SCALE GENOMIC DNA]</scope>
    <source>
        <strain evidence="1 2">TB5</strain>
    </source>
</reference>
<evidence type="ECO:0000313" key="2">
    <source>
        <dbReference type="Proteomes" id="UP000595897"/>
    </source>
</evidence>
<dbReference type="NCBIfam" id="TIGR01451">
    <property type="entry name" value="B_ant_repeat"/>
    <property type="match status" value="1"/>
</dbReference>
<dbReference type="KEGG" id="ahb:bsdtb5_16210"/>
<keyword evidence="2" id="KW-1185">Reference proteome</keyword>
<dbReference type="InterPro" id="IPR047589">
    <property type="entry name" value="DUF11_rpt"/>
</dbReference>
<proteinExistence type="predicted"/>
<dbReference type="Proteomes" id="UP000595897">
    <property type="component" value="Chromosome"/>
</dbReference>
<gene>
    <name evidence="1" type="ORF">bsdtb5_16210</name>
</gene>
<sequence length="282" mass="32006">MGAFVGNPVQVTYTYGTEISNTVILYSSANTVLLTYPLVSINVFTNREYAHIGNMIQYKIVIENKGTMDVFNNSVTFYLNSFLELVPNTLYVNGKRSADNLVNISIPNLLVGSQQCVIIFTALVVKSSFCQYWKIKSKATIRGTYDGNSTLEVTSETADTIVEKPKKLYQLKEKLIMPCIMPEINRILNCQVYLLSVCPIAVRDGQVLIKVSYAAEIVYCDNTKQRLSYYQTYEKYLKFNQGCYPYVVCIAVDRKEILDNHQEMLLFIEISIFDKIASGLKN</sequence>
<accession>A0A7R7EK38</accession>
<name>A0A7R7EK38_9FIRM</name>
<dbReference type="RefSeq" id="WP_271716071.1">
    <property type="nucleotide sequence ID" value="NZ_AP024169.1"/>
</dbReference>
<protein>
    <recommendedName>
        <fullName evidence="3">DUF11 domain-containing protein</fullName>
    </recommendedName>
</protein>
<evidence type="ECO:0008006" key="3">
    <source>
        <dbReference type="Google" id="ProtNLM"/>
    </source>
</evidence>
<dbReference type="EMBL" id="AP024169">
    <property type="protein sequence ID" value="BCN30326.1"/>
    <property type="molecule type" value="Genomic_DNA"/>
</dbReference>